<dbReference type="InterPro" id="IPR044742">
    <property type="entry name" value="DEAD/DEAH_RhlB"/>
</dbReference>
<evidence type="ECO:0000256" key="5">
    <source>
        <dbReference type="HAMAP-Rule" id="MF_01494"/>
    </source>
</evidence>
<feature type="short sequence motif" description="Q motif" evidence="6">
    <location>
        <begin position="18"/>
        <end position="46"/>
    </location>
</feature>
<keyword evidence="5" id="KW-0694">RNA-binding</keyword>
<evidence type="ECO:0000259" key="10">
    <source>
        <dbReference type="PROSITE" id="PS51195"/>
    </source>
</evidence>
<reference evidence="11" key="2">
    <citation type="submission" date="2021-04" db="EMBL/GenBank/DDBJ databases">
        <authorList>
            <person name="Gilroy R."/>
        </authorList>
    </citation>
    <scope>NUCLEOTIDE SEQUENCE</scope>
    <source>
        <strain evidence="11">ChiSxjej3B15-572</strain>
    </source>
</reference>
<dbReference type="HAMAP" id="MF_01494">
    <property type="entry name" value="DEAD_helicase_CshB"/>
    <property type="match status" value="1"/>
</dbReference>
<evidence type="ECO:0000313" key="11">
    <source>
        <dbReference type="EMBL" id="HIX35780.1"/>
    </source>
</evidence>
<reference evidence="11" key="1">
    <citation type="journal article" date="2021" name="PeerJ">
        <title>Extensive microbial diversity within the chicken gut microbiome revealed by metagenomics and culture.</title>
        <authorList>
            <person name="Gilroy R."/>
            <person name="Ravi A."/>
            <person name="Getino M."/>
            <person name="Pursley I."/>
            <person name="Horton D.L."/>
            <person name="Alikhan N.F."/>
            <person name="Baker D."/>
            <person name="Gharbi K."/>
            <person name="Hall N."/>
            <person name="Watson M."/>
            <person name="Adriaenssens E.M."/>
            <person name="Foster-Nyarko E."/>
            <person name="Jarju S."/>
            <person name="Secka A."/>
            <person name="Antonio M."/>
            <person name="Oren A."/>
            <person name="Chaudhuri R.R."/>
            <person name="La Ragione R."/>
            <person name="Hildebrand F."/>
            <person name="Pallen M.J."/>
        </authorList>
    </citation>
    <scope>NUCLEOTIDE SEQUENCE</scope>
    <source>
        <strain evidence="11">ChiSxjej3B15-572</strain>
    </source>
</reference>
<dbReference type="PROSITE" id="PS51194">
    <property type="entry name" value="HELICASE_CTER"/>
    <property type="match status" value="1"/>
</dbReference>
<proteinExistence type="inferred from homology"/>
<feature type="domain" description="Helicase C-terminal" evidence="9">
    <location>
        <begin position="244"/>
        <end position="397"/>
    </location>
</feature>
<dbReference type="Pfam" id="PF00271">
    <property type="entry name" value="Helicase_C"/>
    <property type="match status" value="1"/>
</dbReference>
<dbReference type="CDD" id="cd00268">
    <property type="entry name" value="DEADc"/>
    <property type="match status" value="1"/>
</dbReference>
<dbReference type="PANTHER" id="PTHR47963:SF1">
    <property type="entry name" value="DEAD-BOX ATP-DEPENDENT RNA HELICASE CSHB"/>
    <property type="match status" value="1"/>
</dbReference>
<keyword evidence="5" id="KW-0963">Cytoplasm</keyword>
<evidence type="ECO:0000256" key="1">
    <source>
        <dbReference type="ARBA" id="ARBA00022741"/>
    </source>
</evidence>
<dbReference type="InterPro" id="IPR030881">
    <property type="entry name" value="CshB"/>
</dbReference>
<evidence type="ECO:0000256" key="4">
    <source>
        <dbReference type="ARBA" id="ARBA00022840"/>
    </source>
</evidence>
<dbReference type="GO" id="GO:0009409">
    <property type="term" value="P:response to cold"/>
    <property type="evidence" value="ECO:0007669"/>
    <property type="project" value="InterPro"/>
</dbReference>
<dbReference type="PROSITE" id="PS51195">
    <property type="entry name" value="Q_MOTIF"/>
    <property type="match status" value="1"/>
</dbReference>
<dbReference type="InterPro" id="IPR027417">
    <property type="entry name" value="P-loop_NTPase"/>
</dbReference>
<evidence type="ECO:0000256" key="7">
    <source>
        <dbReference type="SAM" id="MobiDB-lite"/>
    </source>
</evidence>
<sequence length="477" mass="54478">MNSPLMLNDEKGVIKLTAQFKDFDLPDWLLKAVADLGFVEPTPIQERVIPVIKKGKAVVGQSATGSGKTHAFLLPIFAMLTNDNKVQAVITDPSRELANQTYQAAKQLNKFAPHPFTIHNYVGGTDKERQINQLKHHQPQLVIGTPGRIMDLINSASLDIHEATQLVIDEADMTLDMGFLNQVDGIAARFQEQPQMMVFSATIPKGLRPFLKKYMENPVEEEIPPQTVINPNVENWLMSTKGRDKNQLIYSLLTMGEPFLALVFANTRERADELYDFLTEQGLKVALIHGGLPARERKKMMRQVRNLEYQYVVATDLAARGIDVKGISLVINDDIPQDLEYFVHRVGRTGRGKLAGTAITLYSPGEDELISKLEERGIHFIPKTISHGRIVNTHDRNRRKHYRRRQQQLDPEVKGFIKKAKKKVKPGYKKRIKNKIKDEERQKAQQLQRHKQRKARRARQKQHRAERAAQRSQRYGN</sequence>
<dbReference type="GO" id="GO:0005829">
    <property type="term" value="C:cytosol"/>
    <property type="evidence" value="ECO:0007669"/>
    <property type="project" value="TreeGrafter"/>
</dbReference>
<dbReference type="GO" id="GO:0005524">
    <property type="term" value="F:ATP binding"/>
    <property type="evidence" value="ECO:0007669"/>
    <property type="project" value="UniProtKB-UniRule"/>
</dbReference>
<evidence type="ECO:0000256" key="2">
    <source>
        <dbReference type="ARBA" id="ARBA00022801"/>
    </source>
</evidence>
<keyword evidence="5" id="KW-0346">Stress response</keyword>
<name>A0A9D2ALG2_9LACO</name>
<organism evidence="11 12">
    <name type="scientific">Candidatus Limosilactobacillus merdigallinarum</name>
    <dbReference type="NCBI Taxonomy" id="2838652"/>
    <lineage>
        <taxon>Bacteria</taxon>
        <taxon>Bacillati</taxon>
        <taxon>Bacillota</taxon>
        <taxon>Bacilli</taxon>
        <taxon>Lactobacillales</taxon>
        <taxon>Lactobacillaceae</taxon>
        <taxon>Limosilactobacillus</taxon>
    </lineage>
</organism>
<dbReference type="GO" id="GO:0005840">
    <property type="term" value="C:ribosome"/>
    <property type="evidence" value="ECO:0007669"/>
    <property type="project" value="TreeGrafter"/>
</dbReference>
<keyword evidence="4 5" id="KW-0067">ATP-binding</keyword>
<comment type="similarity">
    <text evidence="5">Belongs to the DEAD box helicase family. CshB subfamily.</text>
</comment>
<evidence type="ECO:0000256" key="6">
    <source>
        <dbReference type="PROSITE-ProRule" id="PRU00552"/>
    </source>
</evidence>
<gene>
    <name evidence="5" type="primary">cshB</name>
    <name evidence="11" type="ORF">H9856_05240</name>
</gene>
<dbReference type="InterPro" id="IPR011545">
    <property type="entry name" value="DEAD/DEAH_box_helicase_dom"/>
</dbReference>
<feature type="domain" description="DEAD-box RNA helicase Q" evidence="10">
    <location>
        <begin position="18"/>
        <end position="46"/>
    </location>
</feature>
<dbReference type="GO" id="GO:0016787">
    <property type="term" value="F:hydrolase activity"/>
    <property type="evidence" value="ECO:0007669"/>
    <property type="project" value="UniProtKB-KW"/>
</dbReference>
<dbReference type="GO" id="GO:0006401">
    <property type="term" value="P:RNA catabolic process"/>
    <property type="evidence" value="ECO:0007669"/>
    <property type="project" value="UniProtKB-UniRule"/>
</dbReference>
<dbReference type="InterPro" id="IPR001650">
    <property type="entry name" value="Helicase_C-like"/>
</dbReference>
<dbReference type="EMBL" id="DXFH01000022">
    <property type="protein sequence ID" value="HIX35780.1"/>
    <property type="molecule type" value="Genomic_DNA"/>
</dbReference>
<dbReference type="PANTHER" id="PTHR47963">
    <property type="entry name" value="DEAD-BOX ATP-DEPENDENT RNA HELICASE 47, MITOCHONDRIAL"/>
    <property type="match status" value="1"/>
</dbReference>
<dbReference type="InterPro" id="IPR014001">
    <property type="entry name" value="Helicase_ATP-bd"/>
</dbReference>
<protein>
    <recommendedName>
        <fullName evidence="5">DEAD-box ATP-dependent RNA helicase CshB</fullName>
        <ecNumber evidence="5">3.6.4.13</ecNumber>
    </recommendedName>
</protein>
<feature type="region of interest" description="Disordered" evidence="7">
    <location>
        <begin position="389"/>
        <end position="410"/>
    </location>
</feature>
<dbReference type="SUPFAM" id="SSF52540">
    <property type="entry name" value="P-loop containing nucleoside triphosphate hydrolases"/>
    <property type="match status" value="1"/>
</dbReference>
<dbReference type="Gene3D" id="3.40.50.300">
    <property type="entry name" value="P-loop containing nucleotide triphosphate hydrolases"/>
    <property type="match status" value="2"/>
</dbReference>
<evidence type="ECO:0000313" key="12">
    <source>
        <dbReference type="Proteomes" id="UP000824231"/>
    </source>
</evidence>
<dbReference type="PROSITE" id="PS51192">
    <property type="entry name" value="HELICASE_ATP_BIND_1"/>
    <property type="match status" value="1"/>
</dbReference>
<dbReference type="SMART" id="SM00490">
    <property type="entry name" value="HELICc"/>
    <property type="match status" value="1"/>
</dbReference>
<comment type="function">
    <text evidence="5">Probable DEAD-box RNA helicase. May work in conjunction with the cold shock proteins to ensure proper initiation of transcription at low and optimal temperatures.</text>
</comment>
<keyword evidence="1 5" id="KW-0547">Nucleotide-binding</keyword>
<comment type="caution">
    <text evidence="11">The sequence shown here is derived from an EMBL/GenBank/DDBJ whole genome shotgun (WGS) entry which is preliminary data.</text>
</comment>
<dbReference type="Pfam" id="PF00270">
    <property type="entry name" value="DEAD"/>
    <property type="match status" value="1"/>
</dbReference>
<dbReference type="CDD" id="cd18787">
    <property type="entry name" value="SF2_C_DEAD"/>
    <property type="match status" value="1"/>
</dbReference>
<comment type="catalytic activity">
    <reaction evidence="5">
        <text>ATP + H2O = ADP + phosphate + H(+)</text>
        <dbReference type="Rhea" id="RHEA:13065"/>
        <dbReference type="ChEBI" id="CHEBI:15377"/>
        <dbReference type="ChEBI" id="CHEBI:15378"/>
        <dbReference type="ChEBI" id="CHEBI:30616"/>
        <dbReference type="ChEBI" id="CHEBI:43474"/>
        <dbReference type="ChEBI" id="CHEBI:456216"/>
        <dbReference type="EC" id="3.6.4.13"/>
    </reaction>
</comment>
<feature type="compositionally biased region" description="Basic residues" evidence="7">
    <location>
        <begin position="448"/>
        <end position="462"/>
    </location>
</feature>
<feature type="domain" description="Helicase ATP-binding" evidence="8">
    <location>
        <begin position="49"/>
        <end position="221"/>
    </location>
</feature>
<dbReference type="InterPro" id="IPR014014">
    <property type="entry name" value="RNA_helicase_DEAD_Q_motif"/>
</dbReference>
<dbReference type="InterPro" id="IPR050547">
    <property type="entry name" value="DEAD_box_RNA_helicases"/>
</dbReference>
<dbReference type="GO" id="GO:0033592">
    <property type="term" value="F:RNA strand annealing activity"/>
    <property type="evidence" value="ECO:0007669"/>
    <property type="project" value="TreeGrafter"/>
</dbReference>
<comment type="subcellular location">
    <subcellularLocation>
        <location evidence="5">Cytoplasm</location>
    </subcellularLocation>
</comment>
<dbReference type="Proteomes" id="UP000824231">
    <property type="component" value="Unassembled WGS sequence"/>
</dbReference>
<feature type="compositionally biased region" description="Basic residues" evidence="7">
    <location>
        <begin position="396"/>
        <end position="406"/>
    </location>
</feature>
<dbReference type="SMART" id="SM00487">
    <property type="entry name" value="DEXDc"/>
    <property type="match status" value="1"/>
</dbReference>
<evidence type="ECO:0000259" key="9">
    <source>
        <dbReference type="PROSITE" id="PS51194"/>
    </source>
</evidence>
<dbReference type="AlphaFoldDB" id="A0A9D2ALG2"/>
<evidence type="ECO:0000259" key="8">
    <source>
        <dbReference type="PROSITE" id="PS51192"/>
    </source>
</evidence>
<keyword evidence="3 5" id="KW-0347">Helicase</keyword>
<feature type="region of interest" description="Disordered" evidence="7">
    <location>
        <begin position="433"/>
        <end position="477"/>
    </location>
</feature>
<accession>A0A9D2ALG2</accession>
<keyword evidence="2 5" id="KW-0378">Hydrolase</keyword>
<dbReference type="EC" id="3.6.4.13" evidence="5"/>
<dbReference type="GO" id="GO:0003724">
    <property type="term" value="F:RNA helicase activity"/>
    <property type="evidence" value="ECO:0007669"/>
    <property type="project" value="UniProtKB-UniRule"/>
</dbReference>
<evidence type="ECO:0000256" key="3">
    <source>
        <dbReference type="ARBA" id="ARBA00022806"/>
    </source>
</evidence>